<dbReference type="OrthoDB" id="1467737at2"/>
<feature type="transmembrane region" description="Helical" evidence="1">
    <location>
        <begin position="131"/>
        <end position="152"/>
    </location>
</feature>
<dbReference type="AlphaFoldDB" id="A0A556N0K0"/>
<feature type="transmembrane region" description="Helical" evidence="1">
    <location>
        <begin position="34"/>
        <end position="56"/>
    </location>
</feature>
<evidence type="ECO:0000313" key="2">
    <source>
        <dbReference type="EMBL" id="TSJ45724.1"/>
    </source>
</evidence>
<comment type="caution">
    <text evidence="2">The sequence shown here is derived from an EMBL/GenBank/DDBJ whole genome shotgun (WGS) entry which is preliminary data.</text>
</comment>
<dbReference type="RefSeq" id="WP_144332680.1">
    <property type="nucleotide sequence ID" value="NZ_VLPL01000003.1"/>
</dbReference>
<feature type="transmembrane region" description="Helical" evidence="1">
    <location>
        <begin position="5"/>
        <end position="22"/>
    </location>
</feature>
<keyword evidence="1" id="KW-1133">Transmembrane helix</keyword>
<dbReference type="Proteomes" id="UP000316008">
    <property type="component" value="Unassembled WGS sequence"/>
</dbReference>
<reference evidence="2 3" key="1">
    <citation type="submission" date="2019-07" db="EMBL/GenBank/DDBJ databases">
        <authorList>
            <person name="Huq M.A."/>
        </authorList>
    </citation>
    <scope>NUCLEOTIDE SEQUENCE [LARGE SCALE GENOMIC DNA]</scope>
    <source>
        <strain evidence="2 3">MAH-3</strain>
    </source>
</reference>
<keyword evidence="1" id="KW-0812">Transmembrane</keyword>
<keyword evidence="1" id="KW-0472">Membrane</keyword>
<evidence type="ECO:0000256" key="1">
    <source>
        <dbReference type="SAM" id="Phobius"/>
    </source>
</evidence>
<gene>
    <name evidence="2" type="ORF">FO442_08220</name>
</gene>
<sequence>MHWHLYFSLFGLSMIKFMFAPFGGPAMKLNFFETYLSCIAGAFTAAFIFYFSSEFFMIRAHKKRKAALHDSITKGTPLKYKPKFTRFNKLIVKLKRRFGIYGIAFYAPLFLSVPLGSIVTAKFYGKEKRTFPLILLGICINGAITTGLAYGVKALF</sequence>
<proteinExistence type="predicted"/>
<evidence type="ECO:0008006" key="4">
    <source>
        <dbReference type="Google" id="ProtNLM"/>
    </source>
</evidence>
<accession>A0A556N0K0</accession>
<keyword evidence="3" id="KW-1185">Reference proteome</keyword>
<protein>
    <recommendedName>
        <fullName evidence="4">Small multi-drug export protein</fullName>
    </recommendedName>
</protein>
<organism evidence="2 3">
    <name type="scientific">Fluviicola chungangensis</name>
    <dbReference type="NCBI Taxonomy" id="2597671"/>
    <lineage>
        <taxon>Bacteria</taxon>
        <taxon>Pseudomonadati</taxon>
        <taxon>Bacteroidota</taxon>
        <taxon>Flavobacteriia</taxon>
        <taxon>Flavobacteriales</taxon>
        <taxon>Crocinitomicaceae</taxon>
        <taxon>Fluviicola</taxon>
    </lineage>
</organism>
<name>A0A556N0K0_9FLAO</name>
<feature type="transmembrane region" description="Helical" evidence="1">
    <location>
        <begin position="98"/>
        <end position="119"/>
    </location>
</feature>
<dbReference type="EMBL" id="VLPL01000003">
    <property type="protein sequence ID" value="TSJ45724.1"/>
    <property type="molecule type" value="Genomic_DNA"/>
</dbReference>
<evidence type="ECO:0000313" key="3">
    <source>
        <dbReference type="Proteomes" id="UP000316008"/>
    </source>
</evidence>